<dbReference type="Gene3D" id="1.20.1280.50">
    <property type="match status" value="1"/>
</dbReference>
<protein>
    <recommendedName>
        <fullName evidence="1">F-box domain-containing protein</fullName>
    </recommendedName>
</protein>
<comment type="caution">
    <text evidence="2">The sequence shown here is derived from an EMBL/GenBank/DDBJ whole genome shotgun (WGS) entry which is preliminary data.</text>
</comment>
<dbReference type="InterPro" id="IPR001810">
    <property type="entry name" value="F-box_dom"/>
</dbReference>
<evidence type="ECO:0000313" key="3">
    <source>
        <dbReference type="Proteomes" id="UP000807353"/>
    </source>
</evidence>
<keyword evidence="3" id="KW-1185">Reference proteome</keyword>
<feature type="domain" description="F-box" evidence="1">
    <location>
        <begin position="1"/>
        <end position="46"/>
    </location>
</feature>
<dbReference type="OrthoDB" id="550575at2759"/>
<reference evidence="2" key="1">
    <citation type="submission" date="2020-11" db="EMBL/GenBank/DDBJ databases">
        <authorList>
            <consortium name="DOE Joint Genome Institute"/>
            <person name="Ahrendt S."/>
            <person name="Riley R."/>
            <person name="Andreopoulos W."/>
            <person name="Labutti K."/>
            <person name="Pangilinan J."/>
            <person name="Ruiz-Duenas F.J."/>
            <person name="Barrasa J.M."/>
            <person name="Sanchez-Garcia M."/>
            <person name="Camarero S."/>
            <person name="Miyauchi S."/>
            <person name="Serrano A."/>
            <person name="Linde D."/>
            <person name="Babiker R."/>
            <person name="Drula E."/>
            <person name="Ayuso-Fernandez I."/>
            <person name="Pacheco R."/>
            <person name="Padilla G."/>
            <person name="Ferreira P."/>
            <person name="Barriuso J."/>
            <person name="Kellner H."/>
            <person name="Castanera R."/>
            <person name="Alfaro M."/>
            <person name="Ramirez L."/>
            <person name="Pisabarro A.G."/>
            <person name="Kuo A."/>
            <person name="Tritt A."/>
            <person name="Lipzen A."/>
            <person name="He G."/>
            <person name="Yan M."/>
            <person name="Ng V."/>
            <person name="Cullen D."/>
            <person name="Martin F."/>
            <person name="Rosso M.-N."/>
            <person name="Henrissat B."/>
            <person name="Hibbett D."/>
            <person name="Martinez A.T."/>
            <person name="Grigoriev I.V."/>
        </authorList>
    </citation>
    <scope>NUCLEOTIDE SEQUENCE</scope>
    <source>
        <strain evidence="2">CBS 247.69</strain>
    </source>
</reference>
<accession>A0A9P5XVC3</accession>
<dbReference type="InterPro" id="IPR036047">
    <property type="entry name" value="F-box-like_dom_sf"/>
</dbReference>
<name>A0A9P5XVC3_9AGAR</name>
<dbReference type="EMBL" id="MU150450">
    <property type="protein sequence ID" value="KAF9456166.1"/>
    <property type="molecule type" value="Genomic_DNA"/>
</dbReference>
<dbReference type="SMART" id="SM00256">
    <property type="entry name" value="FBOX"/>
    <property type="match status" value="1"/>
</dbReference>
<organism evidence="2 3">
    <name type="scientific">Collybia nuda</name>
    <dbReference type="NCBI Taxonomy" id="64659"/>
    <lineage>
        <taxon>Eukaryota</taxon>
        <taxon>Fungi</taxon>
        <taxon>Dikarya</taxon>
        <taxon>Basidiomycota</taxon>
        <taxon>Agaricomycotina</taxon>
        <taxon>Agaricomycetes</taxon>
        <taxon>Agaricomycetidae</taxon>
        <taxon>Agaricales</taxon>
        <taxon>Tricholomatineae</taxon>
        <taxon>Clitocybaceae</taxon>
        <taxon>Collybia</taxon>
    </lineage>
</organism>
<dbReference type="PROSITE" id="PS50181">
    <property type="entry name" value="FBOX"/>
    <property type="match status" value="1"/>
</dbReference>
<dbReference type="AlphaFoldDB" id="A0A9P5XVC3"/>
<dbReference type="Proteomes" id="UP000807353">
    <property type="component" value="Unassembled WGS sequence"/>
</dbReference>
<proteinExistence type="predicted"/>
<gene>
    <name evidence="2" type="ORF">BDZ94DRAFT_1276316</name>
</gene>
<dbReference type="CDD" id="cd09917">
    <property type="entry name" value="F-box_SF"/>
    <property type="match status" value="1"/>
</dbReference>
<dbReference type="InterPro" id="IPR011047">
    <property type="entry name" value="Quinoprotein_ADH-like_sf"/>
</dbReference>
<dbReference type="Pfam" id="PF00646">
    <property type="entry name" value="F-box"/>
    <property type="match status" value="1"/>
</dbReference>
<evidence type="ECO:0000259" key="1">
    <source>
        <dbReference type="PROSITE" id="PS50181"/>
    </source>
</evidence>
<dbReference type="SUPFAM" id="SSF81383">
    <property type="entry name" value="F-box domain"/>
    <property type="match status" value="1"/>
</dbReference>
<evidence type="ECO:0000313" key="2">
    <source>
        <dbReference type="EMBL" id="KAF9456166.1"/>
    </source>
</evidence>
<dbReference type="SUPFAM" id="SSF50998">
    <property type="entry name" value="Quinoprotein alcohol dehydrogenase-like"/>
    <property type="match status" value="1"/>
</dbReference>
<sequence>MFDLPTELALVVLAYLPLDSVQRLRLVCQSWHKFILLQENTIYHQAAMFHKLIPQSITSVEEAHVLYSKHSLDGVGGWRDLCQRRRYIERSWSGKAASNLIPYNAAGTSVHRIKVDEMAGYILTTSCEGGLTVVDTETDQILWSLSKVRRHAHCEYGEGYVIFDFSDGAKEVWRRTDDYDLSQAEQRVPSSLPSSRQVQASDVSAALFPGPSTRGHFRPWGLLYPPQPTRAFRFVYPILGAAAWDHVFLWDVRTGALVQTIENTQCGSDGNLQFLGDINYIEVGQKHVFLCGVHGLRGFSRETGRCILDRSSSDGPFGAWDFSISPNPPTHTTPGSVFVRQDTVRHPTIHPQREIIDEFVAVHVSACGSHLAALLQSSKLVIMYNFERIARGDVSIESISVEIQLGSPRYSSRYLAFENGRIGVATRTGVFIVEPDFSEDITSLSPDTPPNITIVRAPSLRGRTSLASISCLQMTDTGLYLNWDPNPNPLDPDDPDDELFYSSVEDQARYAVLVHGALFLLVDDLPGADPDPEVSLVFGVDFTPNMKETADLPITSRLVGGDVD</sequence>